<dbReference type="AlphaFoldDB" id="A0A0L8AKM8"/>
<evidence type="ECO:0000313" key="1">
    <source>
        <dbReference type="EMBL" id="KOF02993.1"/>
    </source>
</evidence>
<dbReference type="NCBIfam" id="NF033709">
    <property type="entry name" value="PorV_fam"/>
    <property type="match status" value="1"/>
</dbReference>
<dbReference type="EMBL" id="JSVA01000009">
    <property type="protein sequence ID" value="KOF02993.1"/>
    <property type="molecule type" value="Genomic_DNA"/>
</dbReference>
<evidence type="ECO:0008006" key="3">
    <source>
        <dbReference type="Google" id="ProtNLM"/>
    </source>
</evidence>
<evidence type="ECO:0000313" key="2">
    <source>
        <dbReference type="Proteomes" id="UP000036908"/>
    </source>
</evidence>
<proteinExistence type="predicted"/>
<dbReference type="NCBIfam" id="NF033711">
    <property type="entry name" value="T9SS_PorQ"/>
    <property type="match status" value="1"/>
</dbReference>
<gene>
    <name evidence="1" type="ORF">OB69_09225</name>
</gene>
<accession>A0A0L8AKM8</accession>
<sequence length="348" mass="38166">MNPEVLKQIVRSVLVAGLFIPQLLTAQLGGQRAFEFLNLPNSARQAALGGVNLTSGWSDPGMLASNPALLNGDWHNELVIDRLGYFADIAQTSVSYARNIEKAGLWAANLTYLNYGTIEGYDENGFLNGDFKASEFVFGLSHSMAFGPFQAGSTLKIAASDLGSYKASALLFDFGGTFKHPEKDLTVGLAVKNLGVLLSDYTEDNQSELPLDVQLGVTYKPEFMPFRFSLTARNLNRSDVVFFDPKANTLVGATEKEPGFSEEVFRRLVFGTELLLSDNFQLRFGYNHLLRKELKQEAASGGAGFSFGLMFKVKRFEFSYARALYHSAGGSNTIQLTTNLSGIVKKKN</sequence>
<protein>
    <recommendedName>
        <fullName evidence="3">Penicillin-binding protein</fullName>
    </recommendedName>
</protein>
<keyword evidence="2" id="KW-1185">Reference proteome</keyword>
<reference evidence="2" key="1">
    <citation type="submission" date="2014-11" db="EMBL/GenBank/DDBJ databases">
        <title>Genome sequencing of Roseivirga sp. D-25.</title>
        <authorList>
            <person name="Selvaratnam C."/>
            <person name="Thevarajoo S."/>
            <person name="Goh K.M."/>
            <person name="Eee R."/>
            <person name="Chan K.-G."/>
            <person name="Chong C.S."/>
        </authorList>
    </citation>
    <scope>NUCLEOTIDE SEQUENCE [LARGE SCALE GENOMIC DNA]</scope>
    <source>
        <strain evidence="2">D-25</strain>
    </source>
</reference>
<name>A0A0L8AKM8_9BACT</name>
<organism evidence="1 2">
    <name type="scientific">Roseivirga seohaensis subsp. aquiponti</name>
    <dbReference type="NCBI Taxonomy" id="1566026"/>
    <lineage>
        <taxon>Bacteria</taxon>
        <taxon>Pseudomonadati</taxon>
        <taxon>Bacteroidota</taxon>
        <taxon>Cytophagia</taxon>
        <taxon>Cytophagales</taxon>
        <taxon>Roseivirgaceae</taxon>
        <taxon>Roseivirga</taxon>
    </lineage>
</organism>
<dbReference type="OrthoDB" id="9809953at2"/>
<dbReference type="Proteomes" id="UP000036908">
    <property type="component" value="Unassembled WGS sequence"/>
</dbReference>
<comment type="caution">
    <text evidence="1">The sequence shown here is derived from an EMBL/GenBank/DDBJ whole genome shotgun (WGS) entry which is preliminary data.</text>
</comment>
<dbReference type="PATRIC" id="fig|1566026.4.peg.3682"/>